<evidence type="ECO:0000259" key="2">
    <source>
        <dbReference type="PROSITE" id="PS51819"/>
    </source>
</evidence>
<dbReference type="InterPro" id="IPR004360">
    <property type="entry name" value="Glyas_Fos-R_dOase_dom"/>
</dbReference>
<accession>A0A1M3L322</accession>
<dbReference type="InterPro" id="IPR037523">
    <property type="entry name" value="VOC_core"/>
</dbReference>
<reference evidence="3 4" key="1">
    <citation type="submission" date="2016-09" db="EMBL/GenBank/DDBJ databases">
        <title>Genome-resolved meta-omics ties microbial dynamics to process performance in biotechnology for thiocyanate degradation.</title>
        <authorList>
            <person name="Kantor R.S."/>
            <person name="Huddy R.J."/>
            <person name="Iyer R."/>
            <person name="Thomas B.C."/>
            <person name="Brown C.T."/>
            <person name="Anantharaman K."/>
            <person name="Tringe S."/>
            <person name="Hettich R.L."/>
            <person name="Harrison S.T."/>
            <person name="Banfield J.F."/>
        </authorList>
    </citation>
    <scope>NUCLEOTIDE SEQUENCE [LARGE SCALE GENOMIC DNA]</scope>
    <source>
        <strain evidence="3">59-99</strain>
    </source>
</reference>
<proteinExistence type="predicted"/>
<dbReference type="SUPFAM" id="SSF54593">
    <property type="entry name" value="Glyoxalase/Bleomycin resistance protein/Dihydroxybiphenyl dioxygenase"/>
    <property type="match status" value="1"/>
</dbReference>
<gene>
    <name evidence="3" type="ORF">BGO89_05740</name>
</gene>
<evidence type="ECO:0000313" key="4">
    <source>
        <dbReference type="Proteomes" id="UP000184233"/>
    </source>
</evidence>
<dbReference type="PROSITE" id="PS51819">
    <property type="entry name" value="VOC"/>
    <property type="match status" value="1"/>
</dbReference>
<comment type="caution">
    <text evidence="3">The sequence shown here is derived from an EMBL/GenBank/DDBJ whole genome shotgun (WGS) entry which is preliminary data.</text>
</comment>
<name>A0A1M3L322_9BACT</name>
<evidence type="ECO:0000313" key="3">
    <source>
        <dbReference type="EMBL" id="OJX59718.1"/>
    </source>
</evidence>
<dbReference type="Pfam" id="PF00903">
    <property type="entry name" value="Glyoxalase"/>
    <property type="match status" value="1"/>
</dbReference>
<protein>
    <recommendedName>
        <fullName evidence="2">VOC domain-containing protein</fullName>
    </recommendedName>
</protein>
<dbReference type="PANTHER" id="PTHR36113">
    <property type="entry name" value="LYASE, PUTATIVE-RELATED-RELATED"/>
    <property type="match status" value="1"/>
</dbReference>
<dbReference type="GO" id="GO:0046872">
    <property type="term" value="F:metal ion binding"/>
    <property type="evidence" value="ECO:0007669"/>
    <property type="project" value="UniProtKB-KW"/>
</dbReference>
<sequence>MHGLVHHIELYVSDLPASTAFWSWLLTEKFSYTVYQKWNKGISFKLHDTYIVLVQTEARYLDIPYHRKRSGLNHLAFHCESREFVDTLAGELRDKGIAILYADTHRNTEDYHAIYFEDPDRIKVELVTHPNRSEEHRHDR</sequence>
<dbReference type="STRING" id="1895771.BGO89_05740"/>
<dbReference type="EMBL" id="MKVH01000009">
    <property type="protein sequence ID" value="OJX59718.1"/>
    <property type="molecule type" value="Genomic_DNA"/>
</dbReference>
<dbReference type="PANTHER" id="PTHR36113:SF6">
    <property type="entry name" value="FOSFOMYCIN RESISTANCE PROTEIN FOSX"/>
    <property type="match status" value="1"/>
</dbReference>
<dbReference type="Proteomes" id="UP000184233">
    <property type="component" value="Unassembled WGS sequence"/>
</dbReference>
<keyword evidence="1" id="KW-0479">Metal-binding</keyword>
<dbReference type="InterPro" id="IPR051332">
    <property type="entry name" value="Fosfomycin_Res_Enzymes"/>
</dbReference>
<feature type="domain" description="VOC" evidence="2">
    <location>
        <begin position="4"/>
        <end position="129"/>
    </location>
</feature>
<dbReference type="InterPro" id="IPR029068">
    <property type="entry name" value="Glyas_Bleomycin-R_OHBP_Dase"/>
</dbReference>
<evidence type="ECO:0000256" key="1">
    <source>
        <dbReference type="ARBA" id="ARBA00022723"/>
    </source>
</evidence>
<dbReference type="Gene3D" id="3.10.180.10">
    <property type="entry name" value="2,3-Dihydroxybiphenyl 1,2-Dioxygenase, domain 1"/>
    <property type="match status" value="1"/>
</dbReference>
<dbReference type="AlphaFoldDB" id="A0A1M3L322"/>
<organism evidence="3 4">
    <name type="scientific">Candidatus Kapaibacterium thiocyanatum</name>
    <dbReference type="NCBI Taxonomy" id="1895771"/>
    <lineage>
        <taxon>Bacteria</taxon>
        <taxon>Pseudomonadati</taxon>
        <taxon>Candidatus Kapaibacteriota</taxon>
        <taxon>Candidatus Kapaibacteriia</taxon>
        <taxon>Candidatus Kapaibacteriales</taxon>
        <taxon>Candidatus Kapaibacteriaceae</taxon>
        <taxon>Candidatus Kapaibacterium</taxon>
    </lineage>
</organism>